<dbReference type="GO" id="GO:0050482">
    <property type="term" value="P:arachidonate secretion"/>
    <property type="evidence" value="ECO:0007669"/>
    <property type="project" value="InterPro"/>
</dbReference>
<dbReference type="Pfam" id="PF18930">
    <property type="entry name" value="DUF5679"/>
    <property type="match status" value="1"/>
</dbReference>
<evidence type="ECO:0000313" key="4">
    <source>
        <dbReference type="EMBL" id="VDI54585.1"/>
    </source>
</evidence>
<dbReference type="InterPro" id="IPR013607">
    <property type="entry name" value="Phospholipase_A2-like"/>
</dbReference>
<dbReference type="GO" id="GO:0005198">
    <property type="term" value="F:structural molecule activity"/>
    <property type="evidence" value="ECO:0007669"/>
    <property type="project" value="InterPro"/>
</dbReference>
<evidence type="ECO:0008006" key="6">
    <source>
        <dbReference type="Google" id="ProtNLM"/>
    </source>
</evidence>
<proteinExistence type="predicted"/>
<dbReference type="InterPro" id="IPR036444">
    <property type="entry name" value="PLipase_A2_dom_sf"/>
</dbReference>
<dbReference type="GO" id="GO:0004623">
    <property type="term" value="F:phospholipase A2 activity"/>
    <property type="evidence" value="ECO:0007669"/>
    <property type="project" value="InterPro"/>
</dbReference>
<protein>
    <recommendedName>
        <fullName evidence="6">DUF5679 domain-containing protein</fullName>
    </recommendedName>
</protein>
<dbReference type="Proteomes" id="UP000596742">
    <property type="component" value="Unassembled WGS sequence"/>
</dbReference>
<dbReference type="InterPro" id="IPR044044">
    <property type="entry name" value="DUF5679"/>
</dbReference>
<feature type="domain" description="DUF5679" evidence="3">
    <location>
        <begin position="3"/>
        <end position="42"/>
    </location>
</feature>
<dbReference type="GO" id="GO:0006644">
    <property type="term" value="P:phospholipid metabolic process"/>
    <property type="evidence" value="ECO:0007669"/>
    <property type="project" value="InterPro"/>
</dbReference>
<evidence type="ECO:0000313" key="5">
    <source>
        <dbReference type="Proteomes" id="UP000596742"/>
    </source>
</evidence>
<name>A0A8B6FS81_MYTGA</name>
<feature type="domain" description="Phospholipase A2-like" evidence="2">
    <location>
        <begin position="61"/>
        <end position="128"/>
    </location>
</feature>
<dbReference type="EMBL" id="UYJE01007419">
    <property type="protein sequence ID" value="VDI54585.1"/>
    <property type="molecule type" value="Genomic_DNA"/>
</dbReference>
<gene>
    <name evidence="4" type="ORF">MGAL_10B004968</name>
</gene>
<feature type="region of interest" description="Disordered" evidence="1">
    <location>
        <begin position="163"/>
        <end position="208"/>
    </location>
</feature>
<dbReference type="Pfam" id="PF08398">
    <property type="entry name" value="Phospholip_A2_4"/>
    <property type="match status" value="1"/>
</dbReference>
<organism evidence="4 5">
    <name type="scientific">Mytilus galloprovincialis</name>
    <name type="common">Mediterranean mussel</name>
    <dbReference type="NCBI Taxonomy" id="29158"/>
    <lineage>
        <taxon>Eukaryota</taxon>
        <taxon>Metazoa</taxon>
        <taxon>Spiralia</taxon>
        <taxon>Lophotrochozoa</taxon>
        <taxon>Mollusca</taxon>
        <taxon>Bivalvia</taxon>
        <taxon>Autobranchia</taxon>
        <taxon>Pteriomorphia</taxon>
        <taxon>Mytilida</taxon>
        <taxon>Mytiloidea</taxon>
        <taxon>Mytilidae</taxon>
        <taxon>Mytilinae</taxon>
        <taxon>Mytilus</taxon>
    </lineage>
</organism>
<evidence type="ECO:0000259" key="3">
    <source>
        <dbReference type="Pfam" id="PF18930"/>
    </source>
</evidence>
<dbReference type="AlphaFoldDB" id="A0A8B6FS81"/>
<evidence type="ECO:0000256" key="1">
    <source>
        <dbReference type="SAM" id="MobiDB-lite"/>
    </source>
</evidence>
<accession>A0A8B6FS81</accession>
<comment type="caution">
    <text evidence="4">The sequence shown here is derived from an EMBL/GenBank/DDBJ whole genome shotgun (WGS) entry which is preliminary data.</text>
</comment>
<dbReference type="Gene3D" id="1.20.90.10">
    <property type="entry name" value="Phospholipase A2 domain"/>
    <property type="match status" value="1"/>
</dbReference>
<sequence>MIYCVKCRRKTDTVGLEEVITSNGRRRKVGTCTVCGARKSQFVAAKGAGLMNKLINRMPVEMHLPGHNFTGPGTNLSKRLNADGTPKAWSRPINRVDQAAYHHDLCYAKHKDTAARNSICDKTMLTSLDAMPNPTARERTDRSIVRPIIGTKARFGLGVGKKKKDAATHLSPQGFQRRGDPGILLRAGAPAHRPGRLSDREDFATTNPRWGERGLRKVERISQGIQLLDQAIRPGISLLSVIFPVP</sequence>
<keyword evidence="5" id="KW-1185">Reference proteome</keyword>
<evidence type="ECO:0000259" key="2">
    <source>
        <dbReference type="Pfam" id="PF08398"/>
    </source>
</evidence>
<reference evidence="4" key="1">
    <citation type="submission" date="2018-11" db="EMBL/GenBank/DDBJ databases">
        <authorList>
            <person name="Alioto T."/>
            <person name="Alioto T."/>
        </authorList>
    </citation>
    <scope>NUCLEOTIDE SEQUENCE</scope>
</reference>